<dbReference type="EMBL" id="LQXD01000118">
    <property type="protein sequence ID" value="OIJ13991.1"/>
    <property type="molecule type" value="Genomic_DNA"/>
</dbReference>
<evidence type="ECO:0000313" key="2">
    <source>
        <dbReference type="EMBL" id="QOY34836.1"/>
    </source>
</evidence>
<reference evidence="2 3" key="2">
    <citation type="journal article" date="2017" name="Genome Announc.">
        <title>Draft Genome Sequences of Four Alkaliphilic Bacteria Belonging to the Anaerobacillus Genus.</title>
        <authorList>
            <person name="Bassil N.M."/>
            <person name="Lloyd J.R."/>
        </authorList>
    </citation>
    <scope>NUCLEOTIDE SEQUENCE [LARGE SCALE GENOMIC DNA]</scope>
    <source>
        <strain evidence="2 3">NB2006</strain>
    </source>
</reference>
<protein>
    <submittedName>
        <fullName evidence="1">YhfH family protein</fullName>
    </submittedName>
</protein>
<reference evidence="2" key="4">
    <citation type="submission" date="2020-10" db="EMBL/GenBank/DDBJ databases">
        <authorList>
            <person name="Bassil N.M."/>
            <person name="Lloyd J.R."/>
        </authorList>
    </citation>
    <scope>NUCLEOTIDE SEQUENCE</scope>
    <source>
        <strain evidence="2">NB2006</strain>
    </source>
</reference>
<dbReference type="OrthoDB" id="1122256at2"/>
<organism evidence="1 3">
    <name type="scientific">Anaerobacillus isosaccharinicus</name>
    <dbReference type="NCBI Taxonomy" id="1532552"/>
    <lineage>
        <taxon>Bacteria</taxon>
        <taxon>Bacillati</taxon>
        <taxon>Bacillota</taxon>
        <taxon>Bacilli</taxon>
        <taxon>Bacillales</taxon>
        <taxon>Bacillaceae</taxon>
        <taxon>Anaerobacillus</taxon>
    </lineage>
</organism>
<dbReference type="AlphaFoldDB" id="A0A1S2LND0"/>
<reference evidence="2 3" key="3">
    <citation type="journal article" date="2019" name="Int. J. Syst. Evol. Microbiol.">
        <title>Anaerobacillus isosaccharinicus sp. nov., an alkaliphilic bacterium which degrades isosaccharinic acid.</title>
        <authorList>
            <person name="Bassil N.M."/>
            <person name="Lloyd J.R."/>
        </authorList>
    </citation>
    <scope>NUCLEOTIDE SEQUENCE [LARGE SCALE GENOMIC DNA]</scope>
    <source>
        <strain evidence="2 3">NB2006</strain>
    </source>
</reference>
<gene>
    <name evidence="2" type="ORF">AWH56_019245</name>
    <name evidence="1" type="ORF">AWH56_13090</name>
</gene>
<dbReference type="KEGG" id="aia:AWH56_019245"/>
<reference evidence="1 3" key="1">
    <citation type="submission" date="2016-10" db="EMBL/GenBank/DDBJ databases">
        <title>Draft genome sequences of four alkaliphilic bacteria belonging to the Anaerobacillus genus.</title>
        <authorList>
            <person name="Bassil N.M."/>
            <person name="Lloyd J.R."/>
        </authorList>
    </citation>
    <scope>NUCLEOTIDE SEQUENCE [LARGE SCALE GENOMIC DNA]</scope>
    <source>
        <strain evidence="1 3">NB2006</strain>
    </source>
</reference>
<name>A0A1S2LND0_9BACI</name>
<dbReference type="Pfam" id="PF14149">
    <property type="entry name" value="YhfH"/>
    <property type="match status" value="1"/>
</dbReference>
<dbReference type="EMBL" id="CP063356">
    <property type="protein sequence ID" value="QOY34836.1"/>
    <property type="molecule type" value="Genomic_DNA"/>
</dbReference>
<proteinExistence type="predicted"/>
<dbReference type="RefSeq" id="WP_071317533.1">
    <property type="nucleotide sequence ID" value="NZ_CP063356.2"/>
</dbReference>
<sequence>MALGSVVEFFRNLPPKQCSCCGQEVKEMHDCYTHQCEKCDTEDLK</sequence>
<evidence type="ECO:0000313" key="1">
    <source>
        <dbReference type="EMBL" id="OIJ13991.1"/>
    </source>
</evidence>
<keyword evidence="3" id="KW-1185">Reference proteome</keyword>
<dbReference type="Proteomes" id="UP000180175">
    <property type="component" value="Chromosome"/>
</dbReference>
<evidence type="ECO:0000313" key="3">
    <source>
        <dbReference type="Proteomes" id="UP000180175"/>
    </source>
</evidence>
<accession>A0A1S2LND0</accession>
<dbReference type="InterPro" id="IPR025432">
    <property type="entry name" value="YhfH-like"/>
</dbReference>